<reference evidence="2 3" key="1">
    <citation type="journal article" date="2015" name="Int. J. Syst. Evol. Microbiol.">
        <title>Amycolatopsis rhabdoformis sp. nov., an actinomycete isolated from a tropical forest soil.</title>
        <authorList>
            <person name="Souza W.R."/>
            <person name="Silva R.E."/>
            <person name="Goodfellow M."/>
            <person name="Busarakam K."/>
            <person name="Figueiro F.S."/>
            <person name="Ferreira D."/>
            <person name="Rodrigues-Filho E."/>
            <person name="Moraes L.A.B."/>
            <person name="Zucchi T.D."/>
        </authorList>
    </citation>
    <scope>NUCLEOTIDE SEQUENCE [LARGE SCALE GENOMIC DNA]</scope>
    <source>
        <strain evidence="2 3">NCIMB 14900</strain>
    </source>
</reference>
<protein>
    <recommendedName>
        <fullName evidence="4">Integral membrane protein</fullName>
    </recommendedName>
</protein>
<keyword evidence="1" id="KW-1133">Transmembrane helix</keyword>
<evidence type="ECO:0000256" key="1">
    <source>
        <dbReference type="SAM" id="Phobius"/>
    </source>
</evidence>
<feature type="transmembrane region" description="Helical" evidence="1">
    <location>
        <begin position="69"/>
        <end position="87"/>
    </location>
</feature>
<proteinExistence type="predicted"/>
<dbReference type="EMBL" id="CP142149">
    <property type="protein sequence ID" value="WSE29708.1"/>
    <property type="molecule type" value="Genomic_DNA"/>
</dbReference>
<dbReference type="RefSeq" id="WP_326568667.1">
    <property type="nucleotide sequence ID" value="NZ_CP142149.1"/>
</dbReference>
<feature type="transmembrane region" description="Helical" evidence="1">
    <location>
        <begin position="35"/>
        <end position="57"/>
    </location>
</feature>
<sequence>MIEALAFATTVVCVAGGFAVLGTGLAGRYRRGRTLPALAIVELALIGQAVADVLGLFGGDRPAELGTHLAYLATSLVLLPAAAVWSAGEEARWSAVVIAVALLAVAVVVVRAQTTWRPA</sequence>
<keyword evidence="3" id="KW-1185">Reference proteome</keyword>
<keyword evidence="1" id="KW-0472">Membrane</keyword>
<evidence type="ECO:0008006" key="4">
    <source>
        <dbReference type="Google" id="ProtNLM"/>
    </source>
</evidence>
<keyword evidence="1" id="KW-0812">Transmembrane</keyword>
<feature type="transmembrane region" description="Helical" evidence="1">
    <location>
        <begin position="93"/>
        <end position="112"/>
    </location>
</feature>
<evidence type="ECO:0000313" key="3">
    <source>
        <dbReference type="Proteomes" id="UP001330812"/>
    </source>
</evidence>
<accession>A0ABZ1I826</accession>
<dbReference type="Proteomes" id="UP001330812">
    <property type="component" value="Chromosome"/>
</dbReference>
<organism evidence="2 3">
    <name type="scientific">Amycolatopsis rhabdoformis</name>
    <dbReference type="NCBI Taxonomy" id="1448059"/>
    <lineage>
        <taxon>Bacteria</taxon>
        <taxon>Bacillati</taxon>
        <taxon>Actinomycetota</taxon>
        <taxon>Actinomycetes</taxon>
        <taxon>Pseudonocardiales</taxon>
        <taxon>Pseudonocardiaceae</taxon>
        <taxon>Amycolatopsis</taxon>
    </lineage>
</organism>
<gene>
    <name evidence="2" type="ORF">VSH64_44125</name>
</gene>
<name>A0ABZ1I826_9PSEU</name>
<evidence type="ECO:0000313" key="2">
    <source>
        <dbReference type="EMBL" id="WSE29708.1"/>
    </source>
</evidence>